<organism evidence="2 3">
    <name type="scientific">Theobroma cacao</name>
    <name type="common">Cacao</name>
    <name type="synonym">Cocoa</name>
    <dbReference type="NCBI Taxonomy" id="3641"/>
    <lineage>
        <taxon>Eukaryota</taxon>
        <taxon>Viridiplantae</taxon>
        <taxon>Streptophyta</taxon>
        <taxon>Embryophyta</taxon>
        <taxon>Tracheophyta</taxon>
        <taxon>Spermatophyta</taxon>
        <taxon>Magnoliopsida</taxon>
        <taxon>eudicotyledons</taxon>
        <taxon>Gunneridae</taxon>
        <taxon>Pentapetalae</taxon>
        <taxon>rosids</taxon>
        <taxon>malvids</taxon>
        <taxon>Malvales</taxon>
        <taxon>Malvaceae</taxon>
        <taxon>Byttnerioideae</taxon>
        <taxon>Theobroma</taxon>
    </lineage>
</organism>
<dbReference type="HOGENOM" id="CLU_2780959_0_0_1"/>
<evidence type="ECO:0000313" key="3">
    <source>
        <dbReference type="Proteomes" id="UP000026915"/>
    </source>
</evidence>
<name>A0A061E572_THECC</name>
<dbReference type="InParanoid" id="A0A061E572"/>
<protein>
    <submittedName>
        <fullName evidence="2">Uncharacterized protein</fullName>
    </submittedName>
</protein>
<evidence type="ECO:0000313" key="2">
    <source>
        <dbReference type="EMBL" id="EOX97423.1"/>
    </source>
</evidence>
<dbReference type="EMBL" id="CM001880">
    <property type="protein sequence ID" value="EOX97423.1"/>
    <property type="molecule type" value="Genomic_DNA"/>
</dbReference>
<keyword evidence="1" id="KW-1133">Transmembrane helix</keyword>
<accession>A0A061E572</accession>
<keyword evidence="1" id="KW-0812">Transmembrane</keyword>
<dbReference type="AlphaFoldDB" id="A0A061E572"/>
<dbReference type="Proteomes" id="UP000026915">
    <property type="component" value="Chromosome 2"/>
</dbReference>
<dbReference type="Gramene" id="EOX97423">
    <property type="protein sequence ID" value="EOX97423"/>
    <property type="gene ID" value="TCM_006437"/>
</dbReference>
<keyword evidence="1" id="KW-0472">Membrane</keyword>
<reference evidence="2 3" key="1">
    <citation type="journal article" date="2013" name="Genome Biol.">
        <title>The genome sequence of the most widely cultivated cacao type and its use to identify candidate genes regulating pod color.</title>
        <authorList>
            <person name="Motamayor J.C."/>
            <person name="Mockaitis K."/>
            <person name="Schmutz J."/>
            <person name="Haiminen N."/>
            <person name="Iii D.L."/>
            <person name="Cornejo O."/>
            <person name="Findley S.D."/>
            <person name="Zheng P."/>
            <person name="Utro F."/>
            <person name="Royaert S."/>
            <person name="Saski C."/>
            <person name="Jenkins J."/>
            <person name="Podicheti R."/>
            <person name="Zhao M."/>
            <person name="Scheffler B.E."/>
            <person name="Stack J.C."/>
            <person name="Feltus F.A."/>
            <person name="Mustiga G.M."/>
            <person name="Amores F."/>
            <person name="Phillips W."/>
            <person name="Marelli J.P."/>
            <person name="May G.D."/>
            <person name="Shapiro H."/>
            <person name="Ma J."/>
            <person name="Bustamante C.D."/>
            <person name="Schnell R.J."/>
            <person name="Main D."/>
            <person name="Gilbert D."/>
            <person name="Parida L."/>
            <person name="Kuhn D.N."/>
        </authorList>
    </citation>
    <scope>NUCLEOTIDE SEQUENCE [LARGE SCALE GENOMIC DNA]</scope>
    <source>
        <strain evidence="3">cv. Matina 1-6</strain>
    </source>
</reference>
<proteinExistence type="predicted"/>
<keyword evidence="3" id="KW-1185">Reference proteome</keyword>
<evidence type="ECO:0000256" key="1">
    <source>
        <dbReference type="SAM" id="Phobius"/>
    </source>
</evidence>
<gene>
    <name evidence="2" type="ORF">TCM_006437</name>
</gene>
<feature type="transmembrane region" description="Helical" evidence="1">
    <location>
        <begin position="45"/>
        <end position="66"/>
    </location>
</feature>
<sequence>MREDRESYSWVKASYVNDAESGNVAVINVMYKLAANDGINLSIVMVYRLTFAAEVMVPLALIYRLIFPY</sequence>